<gene>
    <name evidence="8 10" type="primary">tilS</name>
    <name evidence="10" type="ORF">Y10_21620</name>
</gene>
<dbReference type="PANTHER" id="PTHR43033">
    <property type="entry name" value="TRNA(ILE)-LYSIDINE SYNTHASE-RELATED"/>
    <property type="match status" value="1"/>
</dbReference>
<keyword evidence="6 8" id="KW-0067">ATP-binding</keyword>
<comment type="domain">
    <text evidence="8">The N-terminal region contains the highly conserved SGGXDS motif, predicted to be a P-loop motif involved in ATP binding.</text>
</comment>
<evidence type="ECO:0000256" key="1">
    <source>
        <dbReference type="ARBA" id="ARBA00004496"/>
    </source>
</evidence>
<name>A0ABQ5MK88_9FLAO</name>
<dbReference type="InterPro" id="IPR012094">
    <property type="entry name" value="tRNA_Ile_lys_synt"/>
</dbReference>
<keyword evidence="4 8" id="KW-0819">tRNA processing</keyword>
<dbReference type="EC" id="6.3.4.19" evidence="8"/>
<dbReference type="InterPro" id="IPR012795">
    <property type="entry name" value="tRNA_Ile_lys_synt_N"/>
</dbReference>
<evidence type="ECO:0000313" key="10">
    <source>
        <dbReference type="EMBL" id="GLB49794.1"/>
    </source>
</evidence>
<dbReference type="InterPro" id="IPR011063">
    <property type="entry name" value="TilS/TtcA_N"/>
</dbReference>
<dbReference type="Proteomes" id="UP001143543">
    <property type="component" value="Unassembled WGS sequence"/>
</dbReference>
<dbReference type="NCBIfam" id="TIGR02432">
    <property type="entry name" value="lysidine_TilS_N"/>
    <property type="match status" value="1"/>
</dbReference>
<evidence type="ECO:0000256" key="5">
    <source>
        <dbReference type="ARBA" id="ARBA00022741"/>
    </source>
</evidence>
<dbReference type="EMBL" id="BRVO01000002">
    <property type="protein sequence ID" value="GLB49794.1"/>
    <property type="molecule type" value="Genomic_DNA"/>
</dbReference>
<sequence length="435" mass="49966">MLKEFTYHLNISFPQLLQKKVLLAVSGGVDSMVMLHLFQELKADLAVAHCNFSLRGTESDGDEQLVVDTTKKYKVPIYCKRFETKKYAADKGLNTQLAARELRYAWFNELCVTHGFEHILVAHHANDKIETFLINLSRGTGIDGLAGIPVENDKVVRPMLPFSRETIEAYAKSQGIDWREDSSNASDAYLRNKIRHHITPLLEELHPNFLENFLKTQEYLMGSKAIVDRHIAELKSVLFIKENGVIKIPVVQLSALNPLATYLFELFKPYGFTSWKDVEHLLSAQGGKVVYSKTHELSKHRDTLILRAIENVVSDTYIFNTIPEEIDQPVKLSFKIVEEIQEIGDSVIYVDGEKLNLPLIVRKRKIGDYFHPFGMFGKKKVSKFYKDEKYSIKAKEEQWILCTEQDIVWIIGKRADRRFSVSEQTKTILKIQVIT</sequence>
<evidence type="ECO:0000256" key="3">
    <source>
        <dbReference type="ARBA" id="ARBA00022598"/>
    </source>
</evidence>
<dbReference type="SMART" id="SM00977">
    <property type="entry name" value="TilS_C"/>
    <property type="match status" value="1"/>
</dbReference>
<comment type="subcellular location">
    <subcellularLocation>
        <location evidence="1 8">Cytoplasm</location>
    </subcellularLocation>
</comment>
<evidence type="ECO:0000256" key="8">
    <source>
        <dbReference type="HAMAP-Rule" id="MF_01161"/>
    </source>
</evidence>
<dbReference type="HAMAP" id="MF_01161">
    <property type="entry name" value="tRNA_Ile_lys_synt"/>
    <property type="match status" value="1"/>
</dbReference>
<keyword evidence="5 8" id="KW-0547">Nucleotide-binding</keyword>
<dbReference type="CDD" id="cd01992">
    <property type="entry name" value="TilS_N"/>
    <property type="match status" value="1"/>
</dbReference>
<feature type="binding site" evidence="8">
    <location>
        <begin position="26"/>
        <end position="31"/>
    </location>
    <ligand>
        <name>ATP</name>
        <dbReference type="ChEBI" id="CHEBI:30616"/>
    </ligand>
</feature>
<comment type="caution">
    <text evidence="10">The sequence shown here is derived from an EMBL/GenBank/DDBJ whole genome shotgun (WGS) entry which is preliminary data.</text>
</comment>
<dbReference type="InterPro" id="IPR014729">
    <property type="entry name" value="Rossmann-like_a/b/a_fold"/>
</dbReference>
<dbReference type="NCBIfam" id="TIGR02433">
    <property type="entry name" value="lysidine_TilS_C"/>
    <property type="match status" value="1"/>
</dbReference>
<comment type="catalytic activity">
    <reaction evidence="7 8">
        <text>cytidine(34) in tRNA(Ile2) + L-lysine + ATP = lysidine(34) in tRNA(Ile2) + AMP + diphosphate + H(+)</text>
        <dbReference type="Rhea" id="RHEA:43744"/>
        <dbReference type="Rhea" id="RHEA-COMP:10625"/>
        <dbReference type="Rhea" id="RHEA-COMP:10670"/>
        <dbReference type="ChEBI" id="CHEBI:15378"/>
        <dbReference type="ChEBI" id="CHEBI:30616"/>
        <dbReference type="ChEBI" id="CHEBI:32551"/>
        <dbReference type="ChEBI" id="CHEBI:33019"/>
        <dbReference type="ChEBI" id="CHEBI:82748"/>
        <dbReference type="ChEBI" id="CHEBI:83665"/>
        <dbReference type="ChEBI" id="CHEBI:456215"/>
        <dbReference type="EC" id="6.3.4.19"/>
    </reaction>
</comment>
<dbReference type="InterPro" id="IPR012796">
    <property type="entry name" value="Lysidine-tRNA-synth_C"/>
</dbReference>
<evidence type="ECO:0000256" key="4">
    <source>
        <dbReference type="ARBA" id="ARBA00022694"/>
    </source>
</evidence>
<proteinExistence type="inferred from homology"/>
<accession>A0ABQ5MK88</accession>
<organism evidence="10 11">
    <name type="scientific">Neptunitalea lumnitzerae</name>
    <dbReference type="NCBI Taxonomy" id="2965509"/>
    <lineage>
        <taxon>Bacteria</taxon>
        <taxon>Pseudomonadati</taxon>
        <taxon>Bacteroidota</taxon>
        <taxon>Flavobacteriia</taxon>
        <taxon>Flavobacteriales</taxon>
        <taxon>Flavobacteriaceae</taxon>
        <taxon>Neptunitalea</taxon>
    </lineage>
</organism>
<dbReference type="SUPFAM" id="SSF52402">
    <property type="entry name" value="Adenine nucleotide alpha hydrolases-like"/>
    <property type="match status" value="1"/>
</dbReference>
<dbReference type="RefSeq" id="WP_281765418.1">
    <property type="nucleotide sequence ID" value="NZ_BRVO01000002.1"/>
</dbReference>
<dbReference type="SUPFAM" id="SSF56037">
    <property type="entry name" value="PheT/TilS domain"/>
    <property type="match status" value="1"/>
</dbReference>
<dbReference type="PANTHER" id="PTHR43033:SF1">
    <property type="entry name" value="TRNA(ILE)-LYSIDINE SYNTHASE-RELATED"/>
    <property type="match status" value="1"/>
</dbReference>
<comment type="similarity">
    <text evidence="8">Belongs to the tRNA(Ile)-lysidine synthase family.</text>
</comment>
<evidence type="ECO:0000313" key="11">
    <source>
        <dbReference type="Proteomes" id="UP001143543"/>
    </source>
</evidence>
<keyword evidence="2 8" id="KW-0963">Cytoplasm</keyword>
<evidence type="ECO:0000256" key="2">
    <source>
        <dbReference type="ARBA" id="ARBA00022490"/>
    </source>
</evidence>
<comment type="function">
    <text evidence="8">Ligates lysine onto the cytidine present at position 34 of the AUA codon-specific tRNA(Ile) that contains the anticodon CAU, in an ATP-dependent manner. Cytidine is converted to lysidine, thus changing the amino acid specificity of the tRNA from methionine to isoleucine.</text>
</comment>
<evidence type="ECO:0000256" key="6">
    <source>
        <dbReference type="ARBA" id="ARBA00022840"/>
    </source>
</evidence>
<reference evidence="10" key="1">
    <citation type="submission" date="2022-07" db="EMBL/GenBank/DDBJ databases">
        <title>Taxonomy of Novel Oxalotrophic and Methylotrophic Bacteria.</title>
        <authorList>
            <person name="Sahin N."/>
            <person name="Tani A."/>
        </authorList>
    </citation>
    <scope>NUCLEOTIDE SEQUENCE</scope>
    <source>
        <strain evidence="10">Y10</strain>
    </source>
</reference>
<feature type="domain" description="Lysidine-tRNA(Ile) synthetase C-terminal" evidence="9">
    <location>
        <begin position="359"/>
        <end position="431"/>
    </location>
</feature>
<dbReference type="Pfam" id="PF01171">
    <property type="entry name" value="ATP_bind_3"/>
    <property type="match status" value="1"/>
</dbReference>
<evidence type="ECO:0000256" key="7">
    <source>
        <dbReference type="ARBA" id="ARBA00048539"/>
    </source>
</evidence>
<evidence type="ECO:0000259" key="9">
    <source>
        <dbReference type="SMART" id="SM00977"/>
    </source>
</evidence>
<keyword evidence="3 8" id="KW-0436">Ligase</keyword>
<keyword evidence="11" id="KW-1185">Reference proteome</keyword>
<protein>
    <recommendedName>
        <fullName evidence="8">tRNA(Ile)-lysidine synthase</fullName>
        <ecNumber evidence="8">6.3.4.19</ecNumber>
    </recommendedName>
    <alternativeName>
        <fullName evidence="8">tRNA(Ile)-2-lysyl-cytidine synthase</fullName>
    </alternativeName>
    <alternativeName>
        <fullName evidence="8">tRNA(Ile)-lysidine synthetase</fullName>
    </alternativeName>
</protein>
<dbReference type="Gene3D" id="3.40.50.620">
    <property type="entry name" value="HUPs"/>
    <property type="match status" value="1"/>
</dbReference>